<gene>
    <name evidence="1" type="ORF">Tasa_004_046</name>
</gene>
<dbReference type="STRING" id="1231623.Tasa_004_046"/>
<accession>A0A0D6MHK3</accession>
<evidence type="ECO:0000313" key="1">
    <source>
        <dbReference type="EMBL" id="GAN52981.1"/>
    </source>
</evidence>
<comment type="caution">
    <text evidence="1">The sequence shown here is derived from an EMBL/GenBank/DDBJ whole genome shotgun (WGS) entry which is preliminary data.</text>
</comment>
<dbReference type="AlphaFoldDB" id="A0A0D6MHK3"/>
<sequence length="748" mass="78565">MPNAQADSPAKSASLWIPLASDVSLGAFQTAERTTIVIDGRHAFDLAALRGLPLFADLDVAATDDTTTLTFSVPSGQCVDLVSRPGGWILKVRRQGAGRGPPDDADAAVDIDPVSRGTTILLPTPHAARVVTMADTRSGRRLLVGLVTGETRIGVGRRGIGFALRPSLVGVVLASDADQIAMRRVRDGFIIAAPDDPDFPLRVAGRPAPVATTGLFPGNIASLDDVPALREAARRAAAHAAFSPPGQRFNARIDAARAALALADTATARAIMQVALRDDPQGANRPDVALIRLVLQALDPRAGEDTITDDDETSPAFGPEATFWRGLIASRHASAGDGARQGVPASMIADGLPQSMHYPAPLRRQALQAAAEVLARAGHPLAPDVTDTILPPSETAFLQALSSLHAPHPDDQALARLAHDADPVIAAKAQELDIDRRRALGTLSADQAADRYDLLRPGARLASRELAVSEKELMALEAAGRWQAAADLLATLETSHLLSRENALKQRRQLMTAMIADPALMSGDARQSLGLISLLLPHLDLLVPETARTEGAMRIARRLATLGLRDKALSVLDSISADRSAEPEITLLQAALLLDSGHKEDARKALATVSGAVLAKPLGTERALLYARLALLDGDPRKAISSLAGVDTSDGWKILADASEQVQDWSGATRALDHVLSGALAGNGALTGAQQAAVVRLGADALRSGDHATIDRLKAQATGRITDPAMQPMFALLTRPESNATALPAAQR</sequence>
<keyword evidence="2" id="KW-1185">Reference proteome</keyword>
<dbReference type="Proteomes" id="UP000032679">
    <property type="component" value="Unassembled WGS sequence"/>
</dbReference>
<proteinExistence type="predicted"/>
<dbReference type="EMBL" id="BALE01000004">
    <property type="protein sequence ID" value="GAN52981.1"/>
    <property type="molecule type" value="Genomic_DNA"/>
</dbReference>
<evidence type="ECO:0000313" key="2">
    <source>
        <dbReference type="Proteomes" id="UP000032679"/>
    </source>
</evidence>
<name>A0A0D6MHK3_9PROT</name>
<organism evidence="1 2">
    <name type="scientific">Tanticharoenia sakaeratensis NBRC 103193</name>
    <dbReference type="NCBI Taxonomy" id="1231623"/>
    <lineage>
        <taxon>Bacteria</taxon>
        <taxon>Pseudomonadati</taxon>
        <taxon>Pseudomonadota</taxon>
        <taxon>Alphaproteobacteria</taxon>
        <taxon>Acetobacterales</taxon>
        <taxon>Acetobacteraceae</taxon>
        <taxon>Tanticharoenia</taxon>
    </lineage>
</organism>
<reference evidence="1 2" key="1">
    <citation type="submission" date="2012-10" db="EMBL/GenBank/DDBJ databases">
        <title>Genome sequencing of Tanticharoenia sakaeratensis NBRC 103193.</title>
        <authorList>
            <person name="Azuma Y."/>
            <person name="Hadano H."/>
            <person name="Hirakawa H."/>
            <person name="Matsushita K."/>
        </authorList>
    </citation>
    <scope>NUCLEOTIDE SEQUENCE [LARGE SCALE GENOMIC DNA]</scope>
    <source>
        <strain evidence="1 2">NBRC 103193</strain>
    </source>
</reference>
<protein>
    <submittedName>
        <fullName evidence="1">Uncharacterized protein</fullName>
    </submittedName>
</protein>